<feature type="region of interest" description="Disordered" evidence="1">
    <location>
        <begin position="1"/>
        <end position="22"/>
    </location>
</feature>
<comment type="caution">
    <text evidence="2">The sequence shown here is derived from an EMBL/GenBank/DDBJ whole genome shotgun (WGS) entry which is preliminary data.</text>
</comment>
<evidence type="ECO:0000256" key="1">
    <source>
        <dbReference type="SAM" id="MobiDB-lite"/>
    </source>
</evidence>
<accession>A0ABP9K2E1</accession>
<dbReference type="Proteomes" id="UP001500603">
    <property type="component" value="Unassembled WGS sequence"/>
</dbReference>
<proteinExistence type="predicted"/>
<protein>
    <submittedName>
        <fullName evidence="2">Uncharacterized protein</fullName>
    </submittedName>
</protein>
<keyword evidence="3" id="KW-1185">Reference proteome</keyword>
<evidence type="ECO:0000313" key="3">
    <source>
        <dbReference type="Proteomes" id="UP001500603"/>
    </source>
</evidence>
<reference evidence="3" key="1">
    <citation type="journal article" date="2019" name="Int. J. Syst. Evol. Microbiol.">
        <title>The Global Catalogue of Microorganisms (GCM) 10K type strain sequencing project: providing services to taxonomists for standard genome sequencing and annotation.</title>
        <authorList>
            <consortium name="The Broad Institute Genomics Platform"/>
            <consortium name="The Broad Institute Genome Sequencing Center for Infectious Disease"/>
            <person name="Wu L."/>
            <person name="Ma J."/>
        </authorList>
    </citation>
    <scope>NUCLEOTIDE SEQUENCE [LARGE SCALE GENOMIC DNA]</scope>
    <source>
        <strain evidence="3">JCM 18298</strain>
    </source>
</reference>
<organism evidence="2 3">
    <name type="scientific">Nocardia callitridis</name>
    <dbReference type="NCBI Taxonomy" id="648753"/>
    <lineage>
        <taxon>Bacteria</taxon>
        <taxon>Bacillati</taxon>
        <taxon>Actinomycetota</taxon>
        <taxon>Actinomycetes</taxon>
        <taxon>Mycobacteriales</taxon>
        <taxon>Nocardiaceae</taxon>
        <taxon>Nocardia</taxon>
    </lineage>
</organism>
<dbReference type="EMBL" id="BAABJM010000001">
    <property type="protein sequence ID" value="GAA5048070.1"/>
    <property type="molecule type" value="Genomic_DNA"/>
</dbReference>
<name>A0ABP9K2E1_9NOCA</name>
<evidence type="ECO:0000313" key="2">
    <source>
        <dbReference type="EMBL" id="GAA5048070.1"/>
    </source>
</evidence>
<sequence length="75" mass="7786">MGSVPPESSDNTREGASRPGGVETVSRWCTAAAKGCDFVFTILVVIDSDSLATTVARLSAVSLRAISALLNSSRE</sequence>
<gene>
    <name evidence="2" type="ORF">GCM10023318_15380</name>
</gene>